<evidence type="ECO:0000256" key="2">
    <source>
        <dbReference type="ARBA" id="ARBA00023163"/>
    </source>
</evidence>
<feature type="compositionally biased region" description="Low complexity" evidence="5">
    <location>
        <begin position="272"/>
        <end position="321"/>
    </location>
</feature>
<keyword evidence="1" id="KW-0805">Transcription regulation</keyword>
<name>W7U0E8_9STRA</name>
<keyword evidence="2" id="KW-0804">Transcription</keyword>
<dbReference type="PANTHER" id="PTHR47573:SF1">
    <property type="entry name" value="PROTEIN AF-9 HOMOLOG"/>
    <property type="match status" value="1"/>
</dbReference>
<feature type="compositionally biased region" description="Pro residues" evidence="5">
    <location>
        <begin position="262"/>
        <end position="271"/>
    </location>
</feature>
<dbReference type="Proteomes" id="UP000019335">
    <property type="component" value="Chromosome 9"/>
</dbReference>
<evidence type="ECO:0000256" key="1">
    <source>
        <dbReference type="ARBA" id="ARBA00023015"/>
    </source>
</evidence>
<dbReference type="EMBL" id="AZIL01000703">
    <property type="protein sequence ID" value="EWM26089.1"/>
    <property type="molecule type" value="Genomic_DNA"/>
</dbReference>
<dbReference type="OrthoDB" id="16041at2759"/>
<comment type="subcellular location">
    <subcellularLocation>
        <location evidence="4">Nucleus</location>
    </subcellularLocation>
</comment>
<comment type="caution">
    <text evidence="7">The sequence shown here is derived from an EMBL/GenBank/DDBJ whole genome shotgun (WGS) entry which is preliminary data.</text>
</comment>
<reference evidence="7 8" key="1">
    <citation type="journal article" date="2014" name="Mol. Plant">
        <title>Chromosome Scale Genome Assembly and Transcriptome Profiling of Nannochloropsis gaditana in Nitrogen Depletion.</title>
        <authorList>
            <person name="Corteggiani Carpinelli E."/>
            <person name="Telatin A."/>
            <person name="Vitulo N."/>
            <person name="Forcato C."/>
            <person name="D'Angelo M."/>
            <person name="Schiavon R."/>
            <person name="Vezzi A."/>
            <person name="Giacometti G.M."/>
            <person name="Morosinotto T."/>
            <person name="Valle G."/>
        </authorList>
    </citation>
    <scope>NUCLEOTIDE SEQUENCE [LARGE SCALE GENOMIC DNA]</scope>
    <source>
        <strain evidence="7 8">B-31</strain>
    </source>
</reference>
<keyword evidence="3 4" id="KW-0539">Nucleus</keyword>
<dbReference type="GO" id="GO:0005634">
    <property type="term" value="C:nucleus"/>
    <property type="evidence" value="ECO:0007669"/>
    <property type="project" value="UniProtKB-SubCell"/>
</dbReference>
<dbReference type="InterPro" id="IPR055129">
    <property type="entry name" value="YEATS_dom"/>
</dbReference>
<evidence type="ECO:0000256" key="5">
    <source>
        <dbReference type="SAM" id="MobiDB-lite"/>
    </source>
</evidence>
<dbReference type="CDD" id="cd16910">
    <property type="entry name" value="YEATS_TFIID14_like"/>
    <property type="match status" value="1"/>
</dbReference>
<evidence type="ECO:0000259" key="6">
    <source>
        <dbReference type="PROSITE" id="PS51037"/>
    </source>
</evidence>
<evidence type="ECO:0000256" key="3">
    <source>
        <dbReference type="ARBA" id="ARBA00023242"/>
    </source>
</evidence>
<protein>
    <submittedName>
        <fullName evidence="7">Protein af-9</fullName>
    </submittedName>
</protein>
<feature type="region of interest" description="Disordered" evidence="5">
    <location>
        <begin position="258"/>
        <end position="343"/>
    </location>
</feature>
<accession>W7U0E8</accession>
<dbReference type="Pfam" id="PF03366">
    <property type="entry name" value="YEATS"/>
    <property type="match status" value="1"/>
</dbReference>
<keyword evidence="8" id="KW-1185">Reference proteome</keyword>
<dbReference type="AlphaFoldDB" id="W7U0E8"/>
<evidence type="ECO:0000313" key="7">
    <source>
        <dbReference type="EMBL" id="EWM26089.1"/>
    </source>
</evidence>
<feature type="domain" description="YEATS" evidence="6">
    <location>
        <begin position="55"/>
        <end position="200"/>
    </location>
</feature>
<dbReference type="InterPro" id="IPR005033">
    <property type="entry name" value="YEATS"/>
</dbReference>
<dbReference type="GO" id="GO:0006355">
    <property type="term" value="P:regulation of DNA-templated transcription"/>
    <property type="evidence" value="ECO:0007669"/>
    <property type="project" value="InterPro"/>
</dbReference>
<feature type="region of interest" description="Disordered" evidence="5">
    <location>
        <begin position="28"/>
        <end position="54"/>
    </location>
</feature>
<dbReference type="PANTHER" id="PTHR47573">
    <property type="entry name" value="PROTEIN AF-9 HOMOLOG"/>
    <property type="match status" value="1"/>
</dbReference>
<dbReference type="PROSITE" id="PS51037">
    <property type="entry name" value="YEATS"/>
    <property type="match status" value="1"/>
</dbReference>
<dbReference type="InterPro" id="IPR038704">
    <property type="entry name" value="YEAST_sf"/>
</dbReference>
<evidence type="ECO:0000256" key="4">
    <source>
        <dbReference type="PROSITE-ProRule" id="PRU00376"/>
    </source>
</evidence>
<feature type="compositionally biased region" description="Polar residues" evidence="5">
    <location>
        <begin position="329"/>
        <end position="343"/>
    </location>
</feature>
<evidence type="ECO:0000313" key="8">
    <source>
        <dbReference type="Proteomes" id="UP000019335"/>
    </source>
</evidence>
<gene>
    <name evidence="7" type="ORF">Naga_100014g11</name>
</gene>
<organism evidence="7 8">
    <name type="scientific">Nannochloropsis gaditana</name>
    <dbReference type="NCBI Taxonomy" id="72520"/>
    <lineage>
        <taxon>Eukaryota</taxon>
        <taxon>Sar</taxon>
        <taxon>Stramenopiles</taxon>
        <taxon>Ochrophyta</taxon>
        <taxon>Eustigmatophyceae</taxon>
        <taxon>Eustigmatales</taxon>
        <taxon>Monodopsidaceae</taxon>
        <taxon>Nannochloropsis</taxon>
    </lineage>
</organism>
<sequence>MPNLFTSLRHSQELELLLFLPTVRSSSPSPFKYRLPSTLPDSPPSDMEESKPPRRMKGVTVCLPIAYGSIAWHMTKKTEQDQCTHQWTLYVRSPHGHDLGAVLKKTVFTLHSSFNNHIREASAHPFEVTEKGWGEFEALIDVYFKDAHEKSVELRHFVKLFHGNSATSQPNNKKPVVHEYYDEVVFTDPTEEFYQCLQHLGETKTHRHTLQDLFPLYSDVEDIRRIQAAHEFVTDQLRTAKDKLLRVESGAKALLEERNAASPPPGPPPANGLPTAPVPASGAAPSTSAESTAPPRDALVSTSSGTTQTISSQASVPSAAPQGPPSTAPQPISTAQQVPSASN</sequence>
<proteinExistence type="predicted"/>
<dbReference type="Gene3D" id="2.60.40.1970">
    <property type="entry name" value="YEATS domain"/>
    <property type="match status" value="1"/>
</dbReference>